<dbReference type="Gene3D" id="1.20.5.170">
    <property type="match status" value="1"/>
</dbReference>
<dbReference type="AlphaFoldDB" id="S7XP33"/>
<dbReference type="PANTHER" id="PTHR10799">
    <property type="entry name" value="SNF2/RAD54 HELICASE FAMILY"/>
    <property type="match status" value="1"/>
</dbReference>
<keyword evidence="6" id="KW-1185">Reference proteome</keyword>
<dbReference type="OrthoDB" id="5857104at2759"/>
<dbReference type="Pfam" id="PF00176">
    <property type="entry name" value="SNF2-rel_dom"/>
    <property type="match status" value="1"/>
</dbReference>
<dbReference type="EMBL" id="ATCN01001350">
    <property type="protein sequence ID" value="EPR77688.1"/>
    <property type="molecule type" value="Genomic_DNA"/>
</dbReference>
<feature type="region of interest" description="Disordered" evidence="3">
    <location>
        <begin position="1"/>
        <end position="25"/>
    </location>
</feature>
<keyword evidence="2" id="KW-0067">ATP-binding</keyword>
<reference evidence="6" key="1">
    <citation type="journal article" date="2013" name="PLoS Genet.">
        <title>The genome of Spraguea lophii and the basis of host-microsporidian interactions.</title>
        <authorList>
            <person name="Campbell S.E."/>
            <person name="Williams T.A."/>
            <person name="Yousuf A."/>
            <person name="Soanes D.M."/>
            <person name="Paszkiewicz K.H."/>
            <person name="Williams B.A.P."/>
        </authorList>
    </citation>
    <scope>NUCLEOTIDE SEQUENCE [LARGE SCALE GENOMIC DNA]</scope>
    <source>
        <strain evidence="6">42_110</strain>
    </source>
</reference>
<dbReference type="Gene3D" id="3.40.50.10810">
    <property type="entry name" value="Tandem AAA-ATPase domain"/>
    <property type="match status" value="1"/>
</dbReference>
<dbReference type="GO" id="GO:0005524">
    <property type="term" value="F:ATP binding"/>
    <property type="evidence" value="ECO:0007669"/>
    <property type="project" value="InterPro"/>
</dbReference>
<evidence type="ECO:0000313" key="6">
    <source>
        <dbReference type="Proteomes" id="UP000014978"/>
    </source>
</evidence>
<sequence length="518" mass="61554">MSQISQNQPSHDEYQEPTTQDNNLPYDYLHNKNIFQYLNTTDNKNIDELLQATRKLQPEFVPIPEISSLKIERDRLVDEIAVKAIVDRLKEALSLCNNKNYINCEEYTKLMDTINSNLDTSVINNTENKEENNTSTLLKYRVEVIEDILKKHVKDSDILDILIEVKKLKLYKKQKILQKSVQRGVKNMLTPKDILTLDNNYNIYKDIVIEEGLKRKYEENIEKQKKYKRIAFCKIIEDQYKKIKTYINAKVNKKDKIYKCVQTYITSFKKQEQKKQDKIFKERIKNMKHNDIEYKNFIDSEKKKRIGYINTKIEEYINTIDINKKEDNITSDKDTKNSIESIDRINKDNNINKNINSISKDKIEQPATLNINLYDYQLSTIKWLLYLYNNKYNGIISFKKDNGRTVSLISYILYLIENKNITQPFLIIVPSPTILSNYTYEINKCSSLIKAVEYKGSAEQRKILQTEINQDDTNIILTTYKYIIKDKAYLSKINYLYLIIDDRYNEYDREMNIDKYNF</sequence>
<accession>S7XP33</accession>
<dbReference type="STRING" id="1358809.S7XP33"/>
<comment type="caution">
    <text evidence="5">The sequence shown here is derived from an EMBL/GenBank/DDBJ whole genome shotgun (WGS) entry which is preliminary data.</text>
</comment>
<dbReference type="InParanoid" id="S7XP33"/>
<evidence type="ECO:0000256" key="1">
    <source>
        <dbReference type="ARBA" id="ARBA00022741"/>
    </source>
</evidence>
<protein>
    <submittedName>
        <fullName evidence="5">SNF2 domain containing protein</fullName>
    </submittedName>
</protein>
<organism evidence="5 6">
    <name type="scientific">Spraguea lophii (strain 42_110)</name>
    <name type="common">Microsporidian parasite</name>
    <dbReference type="NCBI Taxonomy" id="1358809"/>
    <lineage>
        <taxon>Eukaryota</taxon>
        <taxon>Fungi</taxon>
        <taxon>Fungi incertae sedis</taxon>
        <taxon>Microsporidia</taxon>
        <taxon>Spragueidae</taxon>
        <taxon>Spraguea</taxon>
    </lineage>
</organism>
<keyword evidence="1" id="KW-0547">Nucleotide-binding</keyword>
<evidence type="ECO:0000313" key="5">
    <source>
        <dbReference type="EMBL" id="EPR77688.1"/>
    </source>
</evidence>
<feature type="domain" description="SNF2 N-terminal" evidence="4">
    <location>
        <begin position="376"/>
        <end position="501"/>
    </location>
</feature>
<evidence type="ECO:0000256" key="3">
    <source>
        <dbReference type="SAM" id="MobiDB-lite"/>
    </source>
</evidence>
<dbReference type="InterPro" id="IPR038718">
    <property type="entry name" value="SNF2-like_sf"/>
</dbReference>
<dbReference type="SUPFAM" id="SSF52540">
    <property type="entry name" value="P-loop containing nucleoside triphosphate hydrolases"/>
    <property type="match status" value="1"/>
</dbReference>
<dbReference type="Proteomes" id="UP000014978">
    <property type="component" value="Unassembled WGS sequence"/>
</dbReference>
<dbReference type="InterPro" id="IPR027417">
    <property type="entry name" value="P-loop_NTPase"/>
</dbReference>
<gene>
    <name evidence="5" type="ORF">SLOPH_1896</name>
</gene>
<evidence type="ECO:0000256" key="2">
    <source>
        <dbReference type="ARBA" id="ARBA00022840"/>
    </source>
</evidence>
<dbReference type="InterPro" id="IPR000330">
    <property type="entry name" value="SNF2_N"/>
</dbReference>
<name>S7XP33_SPRLO</name>
<evidence type="ECO:0000259" key="4">
    <source>
        <dbReference type="Pfam" id="PF00176"/>
    </source>
</evidence>
<proteinExistence type="predicted"/>
<dbReference type="HOGENOM" id="CLU_525969_0_0_1"/>
<dbReference type="VEuPathDB" id="MicrosporidiaDB:SLOPH_1896"/>